<evidence type="ECO:0000313" key="3">
    <source>
        <dbReference type="Proteomes" id="UP000604475"/>
    </source>
</evidence>
<dbReference type="InterPro" id="IPR030934">
    <property type="entry name" value="Intein_C"/>
</dbReference>
<evidence type="ECO:0000259" key="1">
    <source>
        <dbReference type="SMART" id="SM00306"/>
    </source>
</evidence>
<dbReference type="CDD" id="cd00081">
    <property type="entry name" value="Hint"/>
    <property type="match status" value="1"/>
</dbReference>
<reference evidence="2" key="1">
    <citation type="submission" date="2020-12" db="EMBL/GenBank/DDBJ databases">
        <title>Genomic characterization of non-nitrogen-fixing Frankia strains.</title>
        <authorList>
            <person name="Carlos-Shanley C."/>
            <person name="Guerra T."/>
            <person name="Hahn D."/>
        </authorList>
    </citation>
    <scope>NUCLEOTIDE SEQUENCE</scope>
    <source>
        <strain evidence="2">CN6</strain>
    </source>
</reference>
<gene>
    <name evidence="2" type="ORF">I7412_03505</name>
</gene>
<dbReference type="Proteomes" id="UP000604475">
    <property type="component" value="Unassembled WGS sequence"/>
</dbReference>
<dbReference type="PROSITE" id="PS50817">
    <property type="entry name" value="INTEIN_N_TER"/>
    <property type="match status" value="1"/>
</dbReference>
<dbReference type="NCBIfam" id="TIGR01443">
    <property type="entry name" value="intein_Cterm"/>
    <property type="match status" value="1"/>
</dbReference>
<dbReference type="GO" id="GO:0016539">
    <property type="term" value="P:intein-mediated protein splicing"/>
    <property type="evidence" value="ECO:0007669"/>
    <property type="project" value="InterPro"/>
</dbReference>
<keyword evidence="3" id="KW-1185">Reference proteome</keyword>
<dbReference type="SMART" id="SM00306">
    <property type="entry name" value="HintN"/>
    <property type="match status" value="1"/>
</dbReference>
<dbReference type="AlphaFoldDB" id="A0A937R9L7"/>
<organism evidence="2 3">
    <name type="scientific">Frankia nepalensis</name>
    <dbReference type="NCBI Taxonomy" id="1836974"/>
    <lineage>
        <taxon>Bacteria</taxon>
        <taxon>Bacillati</taxon>
        <taxon>Actinomycetota</taxon>
        <taxon>Actinomycetes</taxon>
        <taxon>Frankiales</taxon>
        <taxon>Frankiaceae</taxon>
        <taxon>Frankia</taxon>
    </lineage>
</organism>
<name>A0A937R9L7_9ACTN</name>
<dbReference type="Pfam" id="PF07591">
    <property type="entry name" value="PT-HINT"/>
    <property type="match status" value="1"/>
</dbReference>
<dbReference type="EMBL" id="JAEACQ010000123">
    <property type="protein sequence ID" value="MBL7626257.1"/>
    <property type="molecule type" value="Genomic_DNA"/>
</dbReference>
<dbReference type="SUPFAM" id="SSF51294">
    <property type="entry name" value="Hedgehog/intein (Hint) domain"/>
    <property type="match status" value="1"/>
</dbReference>
<dbReference type="Gene3D" id="2.170.16.10">
    <property type="entry name" value="Hedgehog/Intein (Hint) domain"/>
    <property type="match status" value="1"/>
</dbReference>
<dbReference type="InterPro" id="IPR003587">
    <property type="entry name" value="Hint_dom_N"/>
</dbReference>
<comment type="caution">
    <text evidence="2">The sequence shown here is derived from an EMBL/GenBank/DDBJ whole genome shotgun (WGS) entry which is preliminary data.</text>
</comment>
<sequence>MSVASTVKDVVVDASKATFSALQTGGAWVANSTFFQYCAMVPGVVGTVCGSAQAVGYALNGQWAEAALAGAGMLPGAAVVAGGAKALKTLKQAEAAATTASRYGDDITDAALSCTVGGGRKSFAGDTPVLLANGTTKPIDQIKVGDQVLATNPESGEQGPRTVTHTWIHLDDLYQLEINGELIVVTEDHPIWSMTDHTWEDTQDLDTGEHVLTANGTTLPVTHPINPDTAAAYNLTIDGIHTYYVLAGNESILVHNSGGVDWDAVRNNRDGRYVDDDDYNTPRDHERQNRQFDDAVDQLGRERGIRSLKLRSGGCMML</sequence>
<accession>A0A937R9L7</accession>
<protein>
    <recommendedName>
        <fullName evidence="1">Hint domain-containing protein</fullName>
    </recommendedName>
</protein>
<dbReference type="InterPro" id="IPR036844">
    <property type="entry name" value="Hint_dom_sf"/>
</dbReference>
<evidence type="ECO:0000313" key="2">
    <source>
        <dbReference type="EMBL" id="MBL7626257.1"/>
    </source>
</evidence>
<proteinExistence type="predicted"/>
<feature type="domain" description="Hint" evidence="1">
    <location>
        <begin position="120"/>
        <end position="215"/>
    </location>
</feature>
<dbReference type="InterPro" id="IPR006141">
    <property type="entry name" value="Intein_N"/>
</dbReference>